<dbReference type="InterPro" id="IPR005828">
    <property type="entry name" value="MFS_sugar_transport-like"/>
</dbReference>
<feature type="transmembrane region" description="Helical" evidence="7">
    <location>
        <begin position="334"/>
        <end position="352"/>
    </location>
</feature>
<keyword evidence="5 7" id="KW-1133">Transmembrane helix</keyword>
<proteinExistence type="inferred from homology"/>
<dbReference type="SUPFAM" id="SSF103473">
    <property type="entry name" value="MFS general substrate transporter"/>
    <property type="match status" value="1"/>
</dbReference>
<evidence type="ECO:0000256" key="4">
    <source>
        <dbReference type="ARBA" id="ARBA00022692"/>
    </source>
</evidence>
<evidence type="ECO:0000256" key="1">
    <source>
        <dbReference type="ARBA" id="ARBA00004141"/>
    </source>
</evidence>
<organism evidence="9 10">
    <name type="scientific">Talaromyces islandicus</name>
    <name type="common">Penicillium islandicum</name>
    <dbReference type="NCBI Taxonomy" id="28573"/>
    <lineage>
        <taxon>Eukaryota</taxon>
        <taxon>Fungi</taxon>
        <taxon>Dikarya</taxon>
        <taxon>Ascomycota</taxon>
        <taxon>Pezizomycotina</taxon>
        <taxon>Eurotiomycetes</taxon>
        <taxon>Eurotiomycetidae</taxon>
        <taxon>Eurotiales</taxon>
        <taxon>Trichocomaceae</taxon>
        <taxon>Talaromyces</taxon>
        <taxon>Talaromyces sect. Islandici</taxon>
    </lineage>
</organism>
<sequence>MEYNSPVNEKMEPAPQLDADLEVHRVPLDAVPKSRWERMWPVIACGAGLFSDGYLNGVIGPVNTILSTLYPETYSSSPASQNVSSIAFVGTVVGQLAFGFTSDYWSRKWSLFISTIILIVFAALSAGSYGYHDSQTGLFAALTAYRFFLGIGIGGEYPAGSVACAESTGELSSGSRNRWFIIFTDFMIDSGFVVAAIVPTVLVAIFSTDHLRAVWRIALGLGVIPPLSLLWLRYKLQEPEEFNRERMRKYPYWLILKFYWKRLAVVSLIWFLYNFSSFSFSIYSSRWIQIIIGDDAPLWKTFAWSIVTNVFYLPGSLGGAFLSDWIGPKATLGWGVFAQGVVGFIMTGAYKQLATPEYVAAFVVVFGIFSALGELGPGDNIGLLASKSCSTSVRGQYYGIAAAIGKIGAFVGTYVLPIAQKHAPNATRAGQDPFLISSSLCIFSAFLCWAFVPYIGQDTISEEDIRFREYLVANGYDTSTMGNKPAEE</sequence>
<dbReference type="Gene3D" id="1.20.1250.20">
    <property type="entry name" value="MFS general substrate transporter like domains"/>
    <property type="match status" value="1"/>
</dbReference>
<comment type="subcellular location">
    <subcellularLocation>
        <location evidence="1">Membrane</location>
        <topology evidence="1">Multi-pass membrane protein</topology>
    </subcellularLocation>
</comment>
<dbReference type="FunFam" id="1.20.1250.20:FF:000140">
    <property type="entry name" value="Putative MFS phospholipid transporter"/>
    <property type="match status" value="1"/>
</dbReference>
<keyword evidence="3" id="KW-0813">Transport</keyword>
<accession>A0A0U1LPH9</accession>
<protein>
    <submittedName>
        <fullName evidence="9">Putative metabolite transport protein C1271,09</fullName>
    </submittedName>
</protein>
<dbReference type="AlphaFoldDB" id="A0A0U1LPH9"/>
<dbReference type="PROSITE" id="PS50850">
    <property type="entry name" value="MFS"/>
    <property type="match status" value="1"/>
</dbReference>
<feature type="transmembrane region" description="Helical" evidence="7">
    <location>
        <begin position="180"/>
        <end position="207"/>
    </location>
</feature>
<dbReference type="InterPro" id="IPR036259">
    <property type="entry name" value="MFS_trans_sf"/>
</dbReference>
<evidence type="ECO:0000256" key="6">
    <source>
        <dbReference type="ARBA" id="ARBA00023136"/>
    </source>
</evidence>
<keyword evidence="6 7" id="KW-0472">Membrane</keyword>
<dbReference type="EMBL" id="CVMT01000001">
    <property type="protein sequence ID" value="CRG84070.1"/>
    <property type="molecule type" value="Genomic_DNA"/>
</dbReference>
<feature type="transmembrane region" description="Helical" evidence="7">
    <location>
        <begin position="111"/>
        <end position="131"/>
    </location>
</feature>
<dbReference type="GO" id="GO:0005886">
    <property type="term" value="C:plasma membrane"/>
    <property type="evidence" value="ECO:0007669"/>
    <property type="project" value="TreeGrafter"/>
</dbReference>
<keyword evidence="10" id="KW-1185">Reference proteome</keyword>
<dbReference type="Proteomes" id="UP000054383">
    <property type="component" value="Unassembled WGS sequence"/>
</dbReference>
<feature type="transmembrane region" description="Helical" evidence="7">
    <location>
        <begin position="252"/>
        <end position="273"/>
    </location>
</feature>
<dbReference type="InterPro" id="IPR020846">
    <property type="entry name" value="MFS_dom"/>
</dbReference>
<feature type="transmembrane region" description="Helical" evidence="7">
    <location>
        <begin position="79"/>
        <end position="99"/>
    </location>
</feature>
<evidence type="ECO:0000256" key="5">
    <source>
        <dbReference type="ARBA" id="ARBA00022989"/>
    </source>
</evidence>
<feature type="transmembrane region" description="Helical" evidence="7">
    <location>
        <begin position="302"/>
        <end position="322"/>
    </location>
</feature>
<feature type="transmembrane region" description="Helical" evidence="7">
    <location>
        <begin position="436"/>
        <end position="456"/>
    </location>
</feature>
<evidence type="ECO:0000256" key="7">
    <source>
        <dbReference type="SAM" id="Phobius"/>
    </source>
</evidence>
<feature type="transmembrane region" description="Helical" evidence="7">
    <location>
        <begin position="213"/>
        <end position="232"/>
    </location>
</feature>
<evidence type="ECO:0000259" key="8">
    <source>
        <dbReference type="PROSITE" id="PS50850"/>
    </source>
</evidence>
<evidence type="ECO:0000313" key="9">
    <source>
        <dbReference type="EMBL" id="CRG84070.1"/>
    </source>
</evidence>
<dbReference type="PANTHER" id="PTHR23508">
    <property type="entry name" value="CARBOXYLIC ACID TRANSPORTER PROTEIN HOMOLOG"/>
    <property type="match status" value="1"/>
</dbReference>
<evidence type="ECO:0000256" key="3">
    <source>
        <dbReference type="ARBA" id="ARBA00022448"/>
    </source>
</evidence>
<evidence type="ECO:0000256" key="2">
    <source>
        <dbReference type="ARBA" id="ARBA00010992"/>
    </source>
</evidence>
<evidence type="ECO:0000313" key="10">
    <source>
        <dbReference type="Proteomes" id="UP000054383"/>
    </source>
</evidence>
<feature type="domain" description="Major facilitator superfamily (MFS) profile" evidence="8">
    <location>
        <begin position="41"/>
        <end position="456"/>
    </location>
</feature>
<comment type="similarity">
    <text evidence="2">Belongs to the major facilitator superfamily. Sugar transporter (TC 2.A.1.1) family.</text>
</comment>
<dbReference type="OMA" id="IMFTNFQ"/>
<gene>
    <name evidence="9" type="ORF">PISL3812_01408</name>
</gene>
<dbReference type="STRING" id="28573.A0A0U1LPH9"/>
<name>A0A0U1LPH9_TALIS</name>
<dbReference type="GO" id="GO:0046943">
    <property type="term" value="F:carboxylic acid transmembrane transporter activity"/>
    <property type="evidence" value="ECO:0007669"/>
    <property type="project" value="TreeGrafter"/>
</dbReference>
<dbReference type="OrthoDB" id="2261376at2759"/>
<feature type="transmembrane region" description="Helical" evidence="7">
    <location>
        <begin position="358"/>
        <end position="376"/>
    </location>
</feature>
<dbReference type="Pfam" id="PF00083">
    <property type="entry name" value="Sugar_tr"/>
    <property type="match status" value="2"/>
</dbReference>
<dbReference type="PANTHER" id="PTHR23508:SF10">
    <property type="entry name" value="CARBOXYLIC ACID TRANSPORTER PROTEIN HOMOLOG"/>
    <property type="match status" value="1"/>
</dbReference>
<reference evidence="9 10" key="1">
    <citation type="submission" date="2015-04" db="EMBL/GenBank/DDBJ databases">
        <authorList>
            <person name="Syromyatnikov M.Y."/>
            <person name="Popov V.N."/>
        </authorList>
    </citation>
    <scope>NUCLEOTIDE SEQUENCE [LARGE SCALE GENOMIC DNA]</scope>
    <source>
        <strain evidence="9">WF-38-12</strain>
    </source>
</reference>
<dbReference type="GO" id="GO:0030643">
    <property type="term" value="P:intracellular phosphate ion homeostasis"/>
    <property type="evidence" value="ECO:0007669"/>
    <property type="project" value="EnsemblFungi"/>
</dbReference>
<keyword evidence="4 7" id="KW-0812">Transmembrane</keyword>
<feature type="transmembrane region" description="Helical" evidence="7">
    <location>
        <begin position="397"/>
        <end position="416"/>
    </location>
</feature>